<dbReference type="EMBL" id="CADEAL010004136">
    <property type="protein sequence ID" value="CAB1452624.1"/>
    <property type="molecule type" value="Genomic_DNA"/>
</dbReference>
<keyword evidence="2" id="KW-1185">Reference proteome</keyword>
<name>A0A9N7Z8J1_PLEPL</name>
<gene>
    <name evidence="1" type="ORF">PLEPLA_LOCUS40374</name>
</gene>
<evidence type="ECO:0000313" key="1">
    <source>
        <dbReference type="EMBL" id="CAB1452624.1"/>
    </source>
</evidence>
<dbReference type="AlphaFoldDB" id="A0A9N7Z8J1"/>
<proteinExistence type="predicted"/>
<protein>
    <submittedName>
        <fullName evidence="1">Uncharacterized protein</fullName>
    </submittedName>
</protein>
<dbReference type="Proteomes" id="UP001153269">
    <property type="component" value="Unassembled WGS sequence"/>
</dbReference>
<comment type="caution">
    <text evidence="1">The sequence shown here is derived from an EMBL/GenBank/DDBJ whole genome shotgun (WGS) entry which is preliminary data.</text>
</comment>
<accession>A0A9N7Z8J1</accession>
<evidence type="ECO:0000313" key="2">
    <source>
        <dbReference type="Proteomes" id="UP001153269"/>
    </source>
</evidence>
<sequence>MNDKVQDERCATCTLREEKEPTSKCCSEEIEGFTLESIKGKLKAENHNEDFCPIQVKHGRVDSSSTSPLPEDPSNPGYSVCNTAVPGCAGTMKCSYWLACSSADPINAMPTLEDTGGPEHTVQGMGMDGVVSVGLSVIGVRIPSGAVEPRLACVRGGGRGALGGRVFQSQRRLGRLLHRFPASLRGRNIHALARIYQSVTYVHNLQRAAPAAFSRFSCGLSRSACQPPLATGLIFIIFLLNRSCSWANPPQEGSSATCLIHRPYAGACKPASYMTVVLRSRASEVTASLR</sequence>
<organism evidence="1 2">
    <name type="scientific">Pleuronectes platessa</name>
    <name type="common">European plaice</name>
    <dbReference type="NCBI Taxonomy" id="8262"/>
    <lineage>
        <taxon>Eukaryota</taxon>
        <taxon>Metazoa</taxon>
        <taxon>Chordata</taxon>
        <taxon>Craniata</taxon>
        <taxon>Vertebrata</taxon>
        <taxon>Euteleostomi</taxon>
        <taxon>Actinopterygii</taxon>
        <taxon>Neopterygii</taxon>
        <taxon>Teleostei</taxon>
        <taxon>Neoteleostei</taxon>
        <taxon>Acanthomorphata</taxon>
        <taxon>Carangaria</taxon>
        <taxon>Pleuronectiformes</taxon>
        <taxon>Pleuronectoidei</taxon>
        <taxon>Pleuronectidae</taxon>
        <taxon>Pleuronectes</taxon>
    </lineage>
</organism>
<reference evidence="1" key="1">
    <citation type="submission" date="2020-03" db="EMBL/GenBank/DDBJ databases">
        <authorList>
            <person name="Weist P."/>
        </authorList>
    </citation>
    <scope>NUCLEOTIDE SEQUENCE</scope>
</reference>